<name>A0A1I1SJ75_9GAMM</name>
<feature type="transmembrane region" description="Helical" evidence="2">
    <location>
        <begin position="166"/>
        <end position="186"/>
    </location>
</feature>
<accession>A0A1I1SJ75</accession>
<sequence>MAEPYTNNAAAFLIQTLFGLYLMALFLRTVLQAVRADPRNPVTHFLIRATDPVLRPLRTLLPEVGRVSLAALVAMLVIQALELGLLSLTGGGTWTAEGLVVLAIGQLLALAIQVWTIAIIVAAVLSWIAAGGGMGYNPVFALLDELTAPLLRPARAILPDMGGLDLSPLVVIIVLQLFNILMVAPVRDLGLVLMRG</sequence>
<keyword evidence="2" id="KW-1133">Transmembrane helix</keyword>
<protein>
    <submittedName>
        <fullName evidence="3">YggT family protein</fullName>
    </submittedName>
</protein>
<dbReference type="PANTHER" id="PTHR33219">
    <property type="entry name" value="YLMG HOMOLOG PROTEIN 2, CHLOROPLASTIC"/>
    <property type="match status" value="1"/>
</dbReference>
<evidence type="ECO:0000256" key="2">
    <source>
        <dbReference type="SAM" id="Phobius"/>
    </source>
</evidence>
<evidence type="ECO:0000313" key="3">
    <source>
        <dbReference type="EMBL" id="SFD46539.1"/>
    </source>
</evidence>
<feature type="transmembrane region" description="Helical" evidence="2">
    <location>
        <begin position="100"/>
        <end position="130"/>
    </location>
</feature>
<comment type="similarity">
    <text evidence="1">Belongs to the YggT family.</text>
</comment>
<dbReference type="RefSeq" id="WP_159433048.1">
    <property type="nucleotide sequence ID" value="NZ_FOMJ01000005.1"/>
</dbReference>
<feature type="transmembrane region" description="Helical" evidence="2">
    <location>
        <begin position="67"/>
        <end position="88"/>
    </location>
</feature>
<dbReference type="GO" id="GO:0016020">
    <property type="term" value="C:membrane"/>
    <property type="evidence" value="ECO:0007669"/>
    <property type="project" value="InterPro"/>
</dbReference>
<evidence type="ECO:0000256" key="1">
    <source>
        <dbReference type="ARBA" id="ARBA00010894"/>
    </source>
</evidence>
<dbReference type="InterPro" id="IPR003425">
    <property type="entry name" value="CCB3/YggT"/>
</dbReference>
<reference evidence="3 4" key="1">
    <citation type="submission" date="2016-10" db="EMBL/GenBank/DDBJ databases">
        <authorList>
            <person name="de Groot N.N."/>
        </authorList>
    </citation>
    <scope>NUCLEOTIDE SEQUENCE [LARGE SCALE GENOMIC DNA]</scope>
    <source>
        <strain evidence="3 4">HL3</strain>
    </source>
</reference>
<keyword evidence="4" id="KW-1185">Reference proteome</keyword>
<evidence type="ECO:0000313" key="4">
    <source>
        <dbReference type="Proteomes" id="UP000198611"/>
    </source>
</evidence>
<gene>
    <name evidence="3" type="ORF">SAMN05660831_01711</name>
</gene>
<keyword evidence="2" id="KW-0472">Membrane</keyword>
<dbReference type="Proteomes" id="UP000198611">
    <property type="component" value="Unassembled WGS sequence"/>
</dbReference>
<dbReference type="STRING" id="1123397.SAMN05660831_01711"/>
<dbReference type="Pfam" id="PF02325">
    <property type="entry name" value="CCB3_YggT"/>
    <property type="match status" value="2"/>
</dbReference>
<organism evidence="3 4">
    <name type="scientific">Thiohalospira halophila DSM 15071</name>
    <dbReference type="NCBI Taxonomy" id="1123397"/>
    <lineage>
        <taxon>Bacteria</taxon>
        <taxon>Pseudomonadati</taxon>
        <taxon>Pseudomonadota</taxon>
        <taxon>Gammaproteobacteria</taxon>
        <taxon>Thiohalospirales</taxon>
        <taxon>Thiohalospiraceae</taxon>
        <taxon>Thiohalospira</taxon>
    </lineage>
</organism>
<dbReference type="AlphaFoldDB" id="A0A1I1SJ75"/>
<proteinExistence type="inferred from homology"/>
<keyword evidence="2" id="KW-0812">Transmembrane</keyword>
<dbReference type="EMBL" id="FOMJ01000005">
    <property type="protein sequence ID" value="SFD46539.1"/>
    <property type="molecule type" value="Genomic_DNA"/>
</dbReference>
<feature type="transmembrane region" description="Helical" evidence="2">
    <location>
        <begin position="12"/>
        <end position="31"/>
    </location>
</feature>
<dbReference type="PANTHER" id="PTHR33219:SF14">
    <property type="entry name" value="PROTEIN COFACTOR ASSEMBLY OF COMPLEX C SUBUNIT B CCB3, CHLOROPLASTIC-RELATED"/>
    <property type="match status" value="1"/>
</dbReference>
<dbReference type="OrthoDB" id="9806665at2"/>